<evidence type="ECO:0000259" key="2">
    <source>
        <dbReference type="Pfam" id="PF01433"/>
    </source>
</evidence>
<organism evidence="3 4">
    <name type="scientific">Fodinibius roseus</name>
    <dbReference type="NCBI Taxonomy" id="1194090"/>
    <lineage>
        <taxon>Bacteria</taxon>
        <taxon>Pseudomonadati</taxon>
        <taxon>Balneolota</taxon>
        <taxon>Balneolia</taxon>
        <taxon>Balneolales</taxon>
        <taxon>Balneolaceae</taxon>
        <taxon>Fodinibius</taxon>
    </lineage>
</organism>
<dbReference type="PANTHER" id="PTHR11533:SF174">
    <property type="entry name" value="PUROMYCIN-SENSITIVE AMINOPEPTIDASE-RELATED"/>
    <property type="match status" value="1"/>
</dbReference>
<dbReference type="InterPro" id="IPR014782">
    <property type="entry name" value="Peptidase_M1_dom"/>
</dbReference>
<gene>
    <name evidence="3" type="ORF">SAMN05443144_11848</name>
</gene>
<reference evidence="3 4" key="1">
    <citation type="submission" date="2016-11" db="EMBL/GenBank/DDBJ databases">
        <authorList>
            <person name="Jaros S."/>
            <person name="Januszkiewicz K."/>
            <person name="Wedrychowicz H."/>
        </authorList>
    </citation>
    <scope>NUCLEOTIDE SEQUENCE [LARGE SCALE GENOMIC DNA]</scope>
    <source>
        <strain evidence="3 4">DSM 21986</strain>
    </source>
</reference>
<dbReference type="Proteomes" id="UP000184041">
    <property type="component" value="Unassembled WGS sequence"/>
</dbReference>
<dbReference type="Pfam" id="PF01433">
    <property type="entry name" value="Peptidase_M1"/>
    <property type="match status" value="1"/>
</dbReference>
<evidence type="ECO:0000313" key="4">
    <source>
        <dbReference type="Proteomes" id="UP000184041"/>
    </source>
</evidence>
<dbReference type="EMBL" id="FQUS01000018">
    <property type="protein sequence ID" value="SHG07747.1"/>
    <property type="molecule type" value="Genomic_DNA"/>
</dbReference>
<evidence type="ECO:0000313" key="3">
    <source>
        <dbReference type="EMBL" id="SHG07747.1"/>
    </source>
</evidence>
<protein>
    <submittedName>
        <fullName evidence="3">Peptidase family M1</fullName>
    </submittedName>
</protein>
<proteinExistence type="predicted"/>
<evidence type="ECO:0000256" key="1">
    <source>
        <dbReference type="SAM" id="SignalP"/>
    </source>
</evidence>
<dbReference type="CDD" id="cd09604">
    <property type="entry name" value="M1_APN_like"/>
    <property type="match status" value="1"/>
</dbReference>
<feature type="signal peptide" evidence="1">
    <location>
        <begin position="1"/>
        <end position="23"/>
    </location>
</feature>
<keyword evidence="1" id="KW-0732">Signal</keyword>
<sequence length="651" mass="74225">MYMKVRITFLLVLALLATSPLNAQEGNDSTVQEAFLPYETGPGTSYRSASGAPGEAYWQNSADYEMDVRLHPEEHKVTNSVTIYYTNNSPRALEFIWLKLDQNLFDKESWGAKLTPHTGSRFGNRNFDGGITIDDITVRQAGEGYEPETRSMGTNMKVDLKDPLSAKGGEVTLRIDYSFVIPDYGSDRLGRLETKKGMIYEVAQWYPRVAVYDDVQGWNIRPYLGAGEFYMDYGSFDYQITAPSDYVVVASGALQNPQEVLTPGQQARWEKAQNSDERVYIISPEEVGTEASRPRHSKRLTWKYSIENARDIAWAASRAFIWDAARINLPGEDQSLAMSVYPVESAGDTAWSRSTEYVKGSIEFYSDYLKKYPYPTAVNVAGTVGGMEYPGIVFCSWKATEAGLWGVTDHEFGHIWFPMIVGSNEREHAWMDEGFNTFINRLSTQHFNEGEYYRETDARVLNDWLNSEDHESIMTAPDQIQPGNLGAVAYNKPAVGLHMLRNSILGREAFDEAFNEYLDRWAYKHPTPDDFFNTMENVSGRELDWFWRGWFEKTWTMDQAVDSVRYVEGDPSQGALISISNNDKLVMPVVMKITQENGQTEVIELPVQVWHRGDHWTTQYPSTSKIRRVEMDPRREFPDVNPANNVWSSEK</sequence>
<dbReference type="GO" id="GO:0008270">
    <property type="term" value="F:zinc ion binding"/>
    <property type="evidence" value="ECO:0007669"/>
    <property type="project" value="InterPro"/>
</dbReference>
<dbReference type="SUPFAM" id="SSF55486">
    <property type="entry name" value="Metalloproteases ('zincins'), catalytic domain"/>
    <property type="match status" value="1"/>
</dbReference>
<name>A0A1M5GVM8_9BACT</name>
<dbReference type="GO" id="GO:0005737">
    <property type="term" value="C:cytoplasm"/>
    <property type="evidence" value="ECO:0007669"/>
    <property type="project" value="TreeGrafter"/>
</dbReference>
<dbReference type="InterPro" id="IPR050344">
    <property type="entry name" value="Peptidase_M1_aminopeptidases"/>
</dbReference>
<dbReference type="GO" id="GO:0070006">
    <property type="term" value="F:metalloaminopeptidase activity"/>
    <property type="evidence" value="ECO:0007669"/>
    <property type="project" value="TreeGrafter"/>
</dbReference>
<dbReference type="InterPro" id="IPR027268">
    <property type="entry name" value="Peptidase_M4/M1_CTD_sf"/>
</dbReference>
<accession>A0A1M5GVM8</accession>
<dbReference type="STRING" id="1194090.SAMN05443144_11848"/>
<dbReference type="GO" id="GO:0005615">
    <property type="term" value="C:extracellular space"/>
    <property type="evidence" value="ECO:0007669"/>
    <property type="project" value="TreeGrafter"/>
</dbReference>
<keyword evidence="4" id="KW-1185">Reference proteome</keyword>
<dbReference type="AlphaFoldDB" id="A0A1M5GVM8"/>
<dbReference type="Gene3D" id="1.10.390.10">
    <property type="entry name" value="Neutral Protease Domain 2"/>
    <property type="match status" value="1"/>
</dbReference>
<dbReference type="PANTHER" id="PTHR11533">
    <property type="entry name" value="PROTEASE M1 ZINC METALLOPROTEASE"/>
    <property type="match status" value="1"/>
</dbReference>
<dbReference type="GO" id="GO:0042277">
    <property type="term" value="F:peptide binding"/>
    <property type="evidence" value="ECO:0007669"/>
    <property type="project" value="TreeGrafter"/>
</dbReference>
<dbReference type="GO" id="GO:0016020">
    <property type="term" value="C:membrane"/>
    <property type="evidence" value="ECO:0007669"/>
    <property type="project" value="TreeGrafter"/>
</dbReference>
<feature type="domain" description="Peptidase M1 membrane alanine aminopeptidase" evidence="2">
    <location>
        <begin position="356"/>
        <end position="550"/>
    </location>
</feature>
<feature type="chain" id="PRO_5012635327" evidence="1">
    <location>
        <begin position="24"/>
        <end position="651"/>
    </location>
</feature>
<dbReference type="GO" id="GO:0043171">
    <property type="term" value="P:peptide catabolic process"/>
    <property type="evidence" value="ECO:0007669"/>
    <property type="project" value="TreeGrafter"/>
</dbReference>